<feature type="domain" description="Pili assembly chaperone N-terminal" evidence="7">
    <location>
        <begin position="18"/>
        <end position="131"/>
    </location>
</feature>
<comment type="similarity">
    <text evidence="2">Belongs to the periplasmic pilus chaperone family.</text>
</comment>
<comment type="caution">
    <text evidence="8">The sequence shown here is derived from an EMBL/GenBank/DDBJ whole genome shotgun (WGS) entry which is preliminary data.</text>
</comment>
<gene>
    <name evidence="8" type="ORF">BIY20_17130</name>
</gene>
<dbReference type="Gene3D" id="2.60.40.10">
    <property type="entry name" value="Immunoglobulins"/>
    <property type="match status" value="2"/>
</dbReference>
<feature type="signal peptide" evidence="6">
    <location>
        <begin position="1"/>
        <end position="16"/>
    </location>
</feature>
<dbReference type="InterPro" id="IPR008962">
    <property type="entry name" value="PapD-like_sf"/>
</dbReference>
<evidence type="ECO:0000256" key="4">
    <source>
        <dbReference type="ARBA" id="ARBA00022764"/>
    </source>
</evidence>
<dbReference type="SUPFAM" id="SSF49354">
    <property type="entry name" value="PapD-like"/>
    <property type="match status" value="1"/>
</dbReference>
<reference evidence="8 9" key="1">
    <citation type="submission" date="2016-09" db="EMBL/GenBank/DDBJ databases">
        <title>Genomic Taxonomy of the Vibrionaceae.</title>
        <authorList>
            <person name="Gonzalez-Castillo A."/>
            <person name="Gomez-Gil B."/>
            <person name="Enciso-Ibarra K."/>
        </authorList>
    </citation>
    <scope>NUCLEOTIDE SEQUENCE [LARGE SCALE GENOMIC DNA]</scope>
    <source>
        <strain evidence="8 9">CAIM 1902</strain>
    </source>
</reference>
<dbReference type="PRINTS" id="PR00969">
    <property type="entry name" value="CHAPERONPILI"/>
</dbReference>
<evidence type="ECO:0000256" key="5">
    <source>
        <dbReference type="ARBA" id="ARBA00023186"/>
    </source>
</evidence>
<proteinExistence type="inferred from homology"/>
<evidence type="ECO:0000256" key="6">
    <source>
        <dbReference type="SAM" id="SignalP"/>
    </source>
</evidence>
<keyword evidence="5" id="KW-0143">Chaperone</keyword>
<dbReference type="InterPro" id="IPR016147">
    <property type="entry name" value="Pili_assmbl_chaperone_N"/>
</dbReference>
<dbReference type="InterPro" id="IPR001829">
    <property type="entry name" value="Pili_assmbl_chaperone_bac"/>
</dbReference>
<dbReference type="PANTHER" id="PTHR30251">
    <property type="entry name" value="PILUS ASSEMBLY CHAPERONE"/>
    <property type="match status" value="1"/>
</dbReference>
<organism evidence="8 9">
    <name type="scientific">Vibrio panuliri</name>
    <dbReference type="NCBI Taxonomy" id="1381081"/>
    <lineage>
        <taxon>Bacteria</taxon>
        <taxon>Pseudomonadati</taxon>
        <taxon>Pseudomonadota</taxon>
        <taxon>Gammaproteobacteria</taxon>
        <taxon>Vibrionales</taxon>
        <taxon>Vibrionaceae</taxon>
        <taxon>Vibrio</taxon>
    </lineage>
</organism>
<dbReference type="InterPro" id="IPR050643">
    <property type="entry name" value="Periplasmic_pilus_chap"/>
</dbReference>
<evidence type="ECO:0000256" key="2">
    <source>
        <dbReference type="ARBA" id="ARBA00007399"/>
    </source>
</evidence>
<evidence type="ECO:0000259" key="7">
    <source>
        <dbReference type="Pfam" id="PF00345"/>
    </source>
</evidence>
<dbReference type="EMBL" id="MJMH01000234">
    <property type="protein sequence ID" value="OLQ84746.1"/>
    <property type="molecule type" value="Genomic_DNA"/>
</dbReference>
<evidence type="ECO:0000256" key="1">
    <source>
        <dbReference type="ARBA" id="ARBA00004418"/>
    </source>
</evidence>
<dbReference type="Pfam" id="PF00345">
    <property type="entry name" value="PapD_N"/>
    <property type="match status" value="1"/>
</dbReference>
<evidence type="ECO:0000256" key="3">
    <source>
        <dbReference type="ARBA" id="ARBA00022729"/>
    </source>
</evidence>
<protein>
    <submittedName>
        <fullName evidence="8">Clp protease ClpE</fullName>
    </submittedName>
</protein>
<sequence length="223" mass="25173">MLALMGSLLTWNSAHAALALDATRYIYKGNEQFISVTANNESKSEYGAQVWVDNIVEKDTRPTFIATPSFFRIKEEGRQVFRILKVSDHMSKEKESVYWLNLQEIPQAREGSGISMAIRTQVKLIYRPTAIVEGRDGAEANMTIEYQPGSQWLVNSTPYIFAIGAVHDSEGKGIEFTPEERDNLTLFMPGDRVEVTGHTVESVNALSDYGNLEEFELKQMKKK</sequence>
<keyword evidence="8" id="KW-0378">Hydrolase</keyword>
<keyword evidence="9" id="KW-1185">Reference proteome</keyword>
<dbReference type="InterPro" id="IPR013783">
    <property type="entry name" value="Ig-like_fold"/>
</dbReference>
<dbReference type="InterPro" id="IPR036316">
    <property type="entry name" value="Pili_assmbl_chap_C_dom_sf"/>
</dbReference>
<feature type="chain" id="PRO_5045461609" evidence="6">
    <location>
        <begin position="17"/>
        <end position="223"/>
    </location>
</feature>
<keyword evidence="4" id="KW-0574">Periplasm</keyword>
<dbReference type="Proteomes" id="UP000186039">
    <property type="component" value="Unassembled WGS sequence"/>
</dbReference>
<evidence type="ECO:0000313" key="9">
    <source>
        <dbReference type="Proteomes" id="UP000186039"/>
    </source>
</evidence>
<dbReference type="GO" id="GO:0008233">
    <property type="term" value="F:peptidase activity"/>
    <property type="evidence" value="ECO:0007669"/>
    <property type="project" value="UniProtKB-KW"/>
</dbReference>
<dbReference type="PANTHER" id="PTHR30251:SF2">
    <property type="entry name" value="FIMBRIAL CHAPERONE YADV-RELATED"/>
    <property type="match status" value="1"/>
</dbReference>
<name>A0ABX3F8I1_9VIBR</name>
<comment type="subcellular location">
    <subcellularLocation>
        <location evidence="1">Periplasm</location>
    </subcellularLocation>
</comment>
<accession>A0ABX3F8I1</accession>
<dbReference type="GO" id="GO:0006508">
    <property type="term" value="P:proteolysis"/>
    <property type="evidence" value="ECO:0007669"/>
    <property type="project" value="UniProtKB-KW"/>
</dbReference>
<keyword evidence="3 6" id="KW-0732">Signal</keyword>
<dbReference type="SUPFAM" id="SSF49584">
    <property type="entry name" value="Periplasmic chaperone C-domain"/>
    <property type="match status" value="1"/>
</dbReference>
<evidence type="ECO:0000313" key="8">
    <source>
        <dbReference type="EMBL" id="OLQ84746.1"/>
    </source>
</evidence>
<keyword evidence="8" id="KW-0645">Protease</keyword>